<dbReference type="Proteomes" id="UP001150581">
    <property type="component" value="Unassembled WGS sequence"/>
</dbReference>
<protein>
    <submittedName>
        <fullName evidence="1">Uncharacterized protein</fullName>
    </submittedName>
</protein>
<reference evidence="1" key="1">
    <citation type="submission" date="2022-07" db="EMBL/GenBank/DDBJ databases">
        <title>Phylogenomic reconstructions and comparative analyses of Kickxellomycotina fungi.</title>
        <authorList>
            <person name="Reynolds N.K."/>
            <person name="Stajich J.E."/>
            <person name="Barry K."/>
            <person name="Grigoriev I.V."/>
            <person name="Crous P."/>
            <person name="Smith M.E."/>
        </authorList>
    </citation>
    <scope>NUCLEOTIDE SEQUENCE</scope>
    <source>
        <strain evidence="1">Benny 63K</strain>
    </source>
</reference>
<organism evidence="1 2">
    <name type="scientific">Kickxella alabastrina</name>
    <dbReference type="NCBI Taxonomy" id="61397"/>
    <lineage>
        <taxon>Eukaryota</taxon>
        <taxon>Fungi</taxon>
        <taxon>Fungi incertae sedis</taxon>
        <taxon>Zoopagomycota</taxon>
        <taxon>Kickxellomycotina</taxon>
        <taxon>Kickxellomycetes</taxon>
        <taxon>Kickxellales</taxon>
        <taxon>Kickxellaceae</taxon>
        <taxon>Kickxella</taxon>
    </lineage>
</organism>
<sequence length="397" mass="43637">MVRRSTRNRGKSTTPAPTQEPTQPANPTAPEYHPESTYESDPNTATTPPLAPLDTSDPQRPQALHRLISALRNGDFDSDTDEQQNEEQNEPGLDGKEKKLMLRFRKSKLQDEQPLRVEDIDWPEFDTETINEILRRREELQRQRCGEKINPDVRTAELKKSSLAPATTVQSARMDEDEMDVDEREHFRDLFDDTLPVIATAPSNTALHLPARALATTDTPSEPRPHPALIRTTADATMGVGLPKDMRLVLQYELRREESLLKDLRAEIVDKLFKLQAEEKLLRMIVRDEMDVDQQEEEEAAAAAEGAAAAAVAEEGEVMGASRYGGGFGEIGDGRQLDYVAAAAAAAAAVAAAAASGQRMDEDSDDASSLSGMSSSSSEDEVQDEELERGALKTALS</sequence>
<evidence type="ECO:0000313" key="1">
    <source>
        <dbReference type="EMBL" id="KAJ1897862.1"/>
    </source>
</evidence>
<comment type="caution">
    <text evidence="1">The sequence shown here is derived from an EMBL/GenBank/DDBJ whole genome shotgun (WGS) entry which is preliminary data.</text>
</comment>
<name>A0ACC1IL06_9FUNG</name>
<accession>A0ACC1IL06</accession>
<gene>
    <name evidence="1" type="ORF">LPJ66_003110</name>
</gene>
<keyword evidence="2" id="KW-1185">Reference proteome</keyword>
<proteinExistence type="predicted"/>
<dbReference type="EMBL" id="JANBPG010000291">
    <property type="protein sequence ID" value="KAJ1897862.1"/>
    <property type="molecule type" value="Genomic_DNA"/>
</dbReference>
<evidence type="ECO:0000313" key="2">
    <source>
        <dbReference type="Proteomes" id="UP001150581"/>
    </source>
</evidence>
<feature type="non-terminal residue" evidence="1">
    <location>
        <position position="397"/>
    </location>
</feature>